<comment type="caution">
    <text evidence="1">The sequence shown here is derived from an EMBL/GenBank/DDBJ whole genome shotgun (WGS) entry which is preliminary data.</text>
</comment>
<sequence length="180" mass="20047">MNPGLQVRANNASKSGESSACNAAGKLLQRMKIGAMNLATKEFVNLAETPDHFMNGDLYENAFSIEELAGQGFTIYPVRLPGCGHIFCYDCPRMYISHPKCPERDTKLGDPIQALAHVYEQIENCRRYLISTYSARLQSGLIREPPGYLTHGPQKQRGSTFISNDDYDYDATISDDVSSR</sequence>
<reference evidence="1 2" key="1">
    <citation type="submission" date="2024-09" db="EMBL/GenBank/DDBJ databases">
        <title>Rethinking Asexuality: The Enigmatic Case of Functional Sexual Genes in Lepraria (Stereocaulaceae).</title>
        <authorList>
            <person name="Doellman M."/>
            <person name="Sun Y."/>
            <person name="Barcenas-Pena A."/>
            <person name="Lumbsch H.T."/>
            <person name="Grewe F."/>
        </authorList>
    </citation>
    <scope>NUCLEOTIDE SEQUENCE [LARGE SCALE GENOMIC DNA]</scope>
    <source>
        <strain evidence="1 2">Grewe 0041</strain>
    </source>
</reference>
<name>A0ABR4AZL6_9LECA</name>
<proteinExistence type="predicted"/>
<dbReference type="Gene3D" id="3.30.40.10">
    <property type="entry name" value="Zinc/RING finger domain, C3HC4 (zinc finger)"/>
    <property type="match status" value="1"/>
</dbReference>
<dbReference type="EMBL" id="JBHFEH010000039">
    <property type="protein sequence ID" value="KAL2051101.1"/>
    <property type="molecule type" value="Genomic_DNA"/>
</dbReference>
<keyword evidence="2" id="KW-1185">Reference proteome</keyword>
<dbReference type="InterPro" id="IPR013083">
    <property type="entry name" value="Znf_RING/FYVE/PHD"/>
</dbReference>
<dbReference type="SUPFAM" id="SSF57850">
    <property type="entry name" value="RING/U-box"/>
    <property type="match status" value="1"/>
</dbReference>
<evidence type="ECO:0000313" key="1">
    <source>
        <dbReference type="EMBL" id="KAL2051101.1"/>
    </source>
</evidence>
<accession>A0ABR4AZL6</accession>
<dbReference type="Proteomes" id="UP001590951">
    <property type="component" value="Unassembled WGS sequence"/>
</dbReference>
<protein>
    <submittedName>
        <fullName evidence="1">Uncharacterized protein</fullName>
    </submittedName>
</protein>
<organism evidence="1 2">
    <name type="scientific">Lepraria finkii</name>
    <dbReference type="NCBI Taxonomy" id="1340010"/>
    <lineage>
        <taxon>Eukaryota</taxon>
        <taxon>Fungi</taxon>
        <taxon>Dikarya</taxon>
        <taxon>Ascomycota</taxon>
        <taxon>Pezizomycotina</taxon>
        <taxon>Lecanoromycetes</taxon>
        <taxon>OSLEUM clade</taxon>
        <taxon>Lecanoromycetidae</taxon>
        <taxon>Lecanorales</taxon>
        <taxon>Lecanorineae</taxon>
        <taxon>Stereocaulaceae</taxon>
        <taxon>Lepraria</taxon>
    </lineage>
</organism>
<gene>
    <name evidence="1" type="ORF">ABVK25_008695</name>
</gene>
<evidence type="ECO:0000313" key="2">
    <source>
        <dbReference type="Proteomes" id="UP001590951"/>
    </source>
</evidence>